<accession>A0AAX6MLT7</accession>
<evidence type="ECO:0000256" key="2">
    <source>
        <dbReference type="SAM" id="MobiDB-lite"/>
    </source>
</evidence>
<dbReference type="Proteomes" id="UP001369815">
    <property type="component" value="Unassembled WGS sequence"/>
</dbReference>
<dbReference type="PANTHER" id="PTHR32470">
    <property type="entry name" value="ADH DEHYDROGENASE [UBIQUINONE] 1 ALPHA SUBCOMPLEX ASSEMBLY FACTOR 2"/>
    <property type="match status" value="1"/>
</dbReference>
<organism evidence="3 4">
    <name type="scientific">Daldinia eschscholtzii</name>
    <dbReference type="NCBI Taxonomy" id="292717"/>
    <lineage>
        <taxon>Eukaryota</taxon>
        <taxon>Fungi</taxon>
        <taxon>Dikarya</taxon>
        <taxon>Ascomycota</taxon>
        <taxon>Pezizomycotina</taxon>
        <taxon>Sordariomycetes</taxon>
        <taxon>Xylariomycetidae</taxon>
        <taxon>Xylariales</taxon>
        <taxon>Hypoxylaceae</taxon>
        <taxon>Daldinia</taxon>
    </lineage>
</organism>
<proteinExistence type="inferred from homology"/>
<protein>
    <recommendedName>
        <fullName evidence="5">NADH dehydrogenase [ubiquinone] 1 alpha subcomplex subunit</fullName>
    </recommendedName>
</protein>
<comment type="caution">
    <text evidence="3">The sequence shown here is derived from an EMBL/GenBank/DDBJ whole genome shotgun (WGS) entry which is preliminary data.</text>
</comment>
<evidence type="ECO:0000256" key="1">
    <source>
        <dbReference type="ARBA" id="ARBA00007355"/>
    </source>
</evidence>
<reference evidence="3 4" key="1">
    <citation type="journal article" date="2024" name="Front Chem Biol">
        <title>Unveiling the potential of Daldinia eschscholtzii MFLUCC 19-0629 through bioactivity and bioinformatics studies for enhanced sustainable agriculture production.</title>
        <authorList>
            <person name="Brooks S."/>
            <person name="Weaver J.A."/>
            <person name="Klomchit A."/>
            <person name="Alharthi S.A."/>
            <person name="Onlamun T."/>
            <person name="Nurani R."/>
            <person name="Vong T.K."/>
            <person name="Alberti F."/>
            <person name="Greco C."/>
        </authorList>
    </citation>
    <scope>NUCLEOTIDE SEQUENCE [LARGE SCALE GENOMIC DNA]</scope>
    <source>
        <strain evidence="3">MFLUCC 19-0629</strain>
    </source>
</reference>
<sequence length="193" mass="22825">MSTIKQIGPIRKAWYQWKALRLPWRKRFLVGLDLQGNTYWEFRLVRGDPSAPESRLRRIVQYPRSTHYSEVKVPPSWHQWLRYMRDRPPTLDEQVEDIARQERTKLLAAEADARWEAKPSLIDVPGRERGQPVPPLNTGRTQPQERAARESPTRNEREEVTQQKDDPWKRARSSGPSETWQPEAWNPTPAKKR</sequence>
<comment type="similarity">
    <text evidence="1">Belongs to the complex I NDUFA12 subunit family.</text>
</comment>
<dbReference type="GO" id="GO:0032981">
    <property type="term" value="P:mitochondrial respiratory chain complex I assembly"/>
    <property type="evidence" value="ECO:0007669"/>
    <property type="project" value="TreeGrafter"/>
</dbReference>
<dbReference type="InterPro" id="IPR052618">
    <property type="entry name" value="ComplexI_NDUFA12"/>
</dbReference>
<dbReference type="Pfam" id="PF05071">
    <property type="entry name" value="NDUFA12"/>
    <property type="match status" value="1"/>
</dbReference>
<name>A0AAX6MLT7_9PEZI</name>
<dbReference type="GO" id="GO:0045271">
    <property type="term" value="C:respiratory chain complex I"/>
    <property type="evidence" value="ECO:0007669"/>
    <property type="project" value="InterPro"/>
</dbReference>
<dbReference type="PANTHER" id="PTHR32470:SF2">
    <property type="entry name" value="NADH DEHYDROGENASE [UBIQUINONE] 1 ALPHA SUBCOMPLEX ASSEMBLY FACTOR 2"/>
    <property type="match status" value="1"/>
</dbReference>
<dbReference type="GO" id="GO:0005739">
    <property type="term" value="C:mitochondrion"/>
    <property type="evidence" value="ECO:0007669"/>
    <property type="project" value="TreeGrafter"/>
</dbReference>
<dbReference type="AlphaFoldDB" id="A0AAX6MLT7"/>
<keyword evidence="4" id="KW-1185">Reference proteome</keyword>
<feature type="compositionally biased region" description="Basic and acidic residues" evidence="2">
    <location>
        <begin position="146"/>
        <end position="169"/>
    </location>
</feature>
<gene>
    <name evidence="3" type="ORF">Daesc_005750</name>
</gene>
<dbReference type="EMBL" id="JBANMG010000005">
    <property type="protein sequence ID" value="KAK6953446.1"/>
    <property type="molecule type" value="Genomic_DNA"/>
</dbReference>
<feature type="region of interest" description="Disordered" evidence="2">
    <location>
        <begin position="118"/>
        <end position="193"/>
    </location>
</feature>
<evidence type="ECO:0000313" key="3">
    <source>
        <dbReference type="EMBL" id="KAK6953446.1"/>
    </source>
</evidence>
<evidence type="ECO:0000313" key="4">
    <source>
        <dbReference type="Proteomes" id="UP001369815"/>
    </source>
</evidence>
<evidence type="ECO:0008006" key="5">
    <source>
        <dbReference type="Google" id="ProtNLM"/>
    </source>
</evidence>
<dbReference type="InterPro" id="IPR007763">
    <property type="entry name" value="NDUFA12"/>
</dbReference>